<evidence type="ECO:0000313" key="4">
    <source>
        <dbReference type="EMBL" id="KAE8238476.1"/>
    </source>
</evidence>
<gene>
    <name evidence="4" type="ORF">A4X13_0g8493</name>
</gene>
<dbReference type="GO" id="GO:0003677">
    <property type="term" value="F:DNA binding"/>
    <property type="evidence" value="ECO:0007669"/>
    <property type="project" value="UniProtKB-KW"/>
</dbReference>
<dbReference type="InterPro" id="IPR052055">
    <property type="entry name" value="Hepadnavirus_pol/RT"/>
</dbReference>
<evidence type="ECO:0000256" key="1">
    <source>
        <dbReference type="ARBA" id="ARBA00023125"/>
    </source>
</evidence>
<dbReference type="InterPro" id="IPR044068">
    <property type="entry name" value="CB"/>
</dbReference>
<name>A0A8T8SEI3_9BASI</name>
<keyword evidence="5" id="KW-1185">Reference proteome</keyword>
<dbReference type="InterPro" id="IPR010998">
    <property type="entry name" value="Integrase_recombinase_N"/>
</dbReference>
<dbReference type="PANTHER" id="PTHR33050:SF7">
    <property type="entry name" value="RIBONUCLEASE H"/>
    <property type="match status" value="1"/>
</dbReference>
<dbReference type="InterPro" id="IPR013762">
    <property type="entry name" value="Integrase-like_cat_sf"/>
</dbReference>
<evidence type="ECO:0000256" key="2">
    <source>
        <dbReference type="ARBA" id="ARBA00023172"/>
    </source>
</evidence>
<reference evidence="4" key="1">
    <citation type="submission" date="2016-04" db="EMBL/GenBank/DDBJ databases">
        <authorList>
            <person name="Nguyen H.D."/>
            <person name="Samba Siva P."/>
            <person name="Cullis J."/>
            <person name="Levesque C.A."/>
            <person name="Hambleton S."/>
        </authorList>
    </citation>
    <scope>NUCLEOTIDE SEQUENCE</scope>
    <source>
        <strain evidence="4">DAOMC 236416</strain>
    </source>
</reference>
<dbReference type="InterPro" id="IPR011010">
    <property type="entry name" value="DNA_brk_join_enz"/>
</dbReference>
<dbReference type="PROSITE" id="PS51900">
    <property type="entry name" value="CB"/>
    <property type="match status" value="1"/>
</dbReference>
<sequence>MDAEEAFRACPAHKSQLPGIVVMIEEGVFYLDFFLGFGLASATGVWGMVGDCAKAIIEAKLRRRVRVLKWVDDFLILRLDPTVTIDDVVREMSETGFPWNHAKTVDFSSTPKYIGWIFNIRDRKAILPRDKAEKYLERARPFMLDERRSLTDSMQLLGSLQHVAYVARDLRPHLSALSAFVAGWEQNNPFQNRYVKPDVRAEAAKWVNELSHIPFVRSFAPPAKRFPDTVWVDASSEWGIGVMIGEKWSAWKWMKGWDADSRGIGWAEAVALEFGILAALAYGAENCLIDFRSDNQGVLYSYKMGHSKGTQINTVMKRVVALERDKRMRLDISYVESANNPADDESHLRSVLFPNVPISDRLLKWRPGINVSATLTLSSGDPLPKSVHLSNAVARTLSAALEPSTRENYGSGIGNFLRFCFDLGLSVTQIFPISEGLLLAFVSTQAGGKARKTVSNYLAALAAWHESWGQPWVRYDLVGRALQGVAKLAPAKQELRPPVQLSDLLAARMTLDVTNSPLHAAVWACALMSFWSVCRLGETTCPSASYFNPSRHITRAAVGSIQSLPDDVQAVGIHLPWTKMTKMDGMTKVLSSQSDLLDPIHSLLWHLDLNSVPSLVPAQTALFSYKVRAGRGWRLTVLSKDTLLSTFADALRKAGRPSFTGHSFRIGAATHYWHQGATVEEIKLLGGWRSDAFRVYLRDEVRGLAPLQQRLGGSGQ</sequence>
<accession>A0A8T8SEI3</accession>
<organism evidence="4 5">
    <name type="scientific">Tilletia indica</name>
    <dbReference type="NCBI Taxonomy" id="43049"/>
    <lineage>
        <taxon>Eukaryota</taxon>
        <taxon>Fungi</taxon>
        <taxon>Dikarya</taxon>
        <taxon>Basidiomycota</taxon>
        <taxon>Ustilaginomycotina</taxon>
        <taxon>Exobasidiomycetes</taxon>
        <taxon>Tilletiales</taxon>
        <taxon>Tilletiaceae</taxon>
        <taxon>Tilletia</taxon>
    </lineage>
</organism>
<dbReference type="Gene3D" id="1.10.150.130">
    <property type="match status" value="1"/>
</dbReference>
<dbReference type="GO" id="GO:0006310">
    <property type="term" value="P:DNA recombination"/>
    <property type="evidence" value="ECO:0007669"/>
    <property type="project" value="UniProtKB-KW"/>
</dbReference>
<dbReference type="SUPFAM" id="SSF47823">
    <property type="entry name" value="lambda integrase-like, N-terminal domain"/>
    <property type="match status" value="1"/>
</dbReference>
<proteinExistence type="predicted"/>
<dbReference type="AlphaFoldDB" id="A0A8T8SEI3"/>
<feature type="domain" description="Core-binding (CB)" evidence="3">
    <location>
        <begin position="384"/>
        <end position="469"/>
    </location>
</feature>
<dbReference type="GO" id="GO:0015074">
    <property type="term" value="P:DNA integration"/>
    <property type="evidence" value="ECO:0007669"/>
    <property type="project" value="InterPro"/>
</dbReference>
<keyword evidence="2" id="KW-0233">DNA recombination</keyword>
<reference evidence="4" key="2">
    <citation type="journal article" date="2019" name="IMA Fungus">
        <title>Genome sequencing and comparison of five Tilletia species to identify candidate genes for the detection of regulated species infecting wheat.</title>
        <authorList>
            <person name="Nguyen H.D.T."/>
            <person name="Sultana T."/>
            <person name="Kesanakurti P."/>
            <person name="Hambleton S."/>
        </authorList>
    </citation>
    <scope>NUCLEOTIDE SEQUENCE</scope>
    <source>
        <strain evidence="4">DAOMC 236416</strain>
    </source>
</reference>
<dbReference type="PANTHER" id="PTHR33050">
    <property type="entry name" value="REVERSE TRANSCRIPTASE DOMAIN-CONTAINING PROTEIN"/>
    <property type="match status" value="1"/>
</dbReference>
<evidence type="ECO:0000313" key="5">
    <source>
        <dbReference type="Proteomes" id="UP000077521"/>
    </source>
</evidence>
<dbReference type="Gene3D" id="1.10.443.10">
    <property type="entry name" value="Intergrase catalytic core"/>
    <property type="match status" value="1"/>
</dbReference>
<dbReference type="EMBL" id="LWDF02001514">
    <property type="protein sequence ID" value="KAE8238476.1"/>
    <property type="molecule type" value="Genomic_DNA"/>
</dbReference>
<keyword evidence="1" id="KW-0238">DNA-binding</keyword>
<evidence type="ECO:0000259" key="3">
    <source>
        <dbReference type="PROSITE" id="PS51900"/>
    </source>
</evidence>
<protein>
    <recommendedName>
        <fullName evidence="3">Core-binding (CB) domain-containing protein</fullName>
    </recommendedName>
</protein>
<comment type="caution">
    <text evidence="4">The sequence shown here is derived from an EMBL/GenBank/DDBJ whole genome shotgun (WGS) entry which is preliminary data.</text>
</comment>
<dbReference type="SUPFAM" id="SSF56349">
    <property type="entry name" value="DNA breaking-rejoining enzymes"/>
    <property type="match status" value="1"/>
</dbReference>
<dbReference type="Proteomes" id="UP000077521">
    <property type="component" value="Unassembled WGS sequence"/>
</dbReference>